<keyword evidence="4" id="KW-1185">Reference proteome</keyword>
<evidence type="ECO:0000313" key="3">
    <source>
        <dbReference type="EMBL" id="SEW16261.1"/>
    </source>
</evidence>
<dbReference type="PANTHER" id="PTHR31157">
    <property type="entry name" value="SCP DOMAIN-CONTAINING PROTEIN"/>
    <property type="match status" value="1"/>
</dbReference>
<evidence type="ECO:0000256" key="1">
    <source>
        <dbReference type="SAM" id="MobiDB-lite"/>
    </source>
</evidence>
<dbReference type="STRING" id="355548.SAMN04487945_1845"/>
<dbReference type="Proteomes" id="UP000198518">
    <property type="component" value="Unassembled WGS sequence"/>
</dbReference>
<feature type="compositionally biased region" description="Basic and acidic residues" evidence="1">
    <location>
        <begin position="63"/>
        <end position="75"/>
    </location>
</feature>
<dbReference type="OrthoDB" id="60683at2157"/>
<dbReference type="CDD" id="cd05379">
    <property type="entry name" value="CAP_bacterial"/>
    <property type="match status" value="1"/>
</dbReference>
<evidence type="ECO:0000313" key="4">
    <source>
        <dbReference type="Proteomes" id="UP000198518"/>
    </source>
</evidence>
<accession>A0A1I0PPT2</accession>
<dbReference type="RefSeq" id="WP_089669015.1">
    <property type="nucleotide sequence ID" value="NZ_FOJA01000001.1"/>
</dbReference>
<proteinExistence type="predicted"/>
<dbReference type="SUPFAM" id="SSF55797">
    <property type="entry name" value="PR-1-like"/>
    <property type="match status" value="1"/>
</dbReference>
<dbReference type="InterPro" id="IPR035940">
    <property type="entry name" value="CAP_sf"/>
</dbReference>
<gene>
    <name evidence="3" type="ORF">SAMN04487945_1845</name>
</gene>
<evidence type="ECO:0000259" key="2">
    <source>
        <dbReference type="Pfam" id="PF00188"/>
    </source>
</evidence>
<dbReference type="InterPro" id="IPR014044">
    <property type="entry name" value="CAP_dom"/>
</dbReference>
<dbReference type="Gene3D" id="3.40.33.10">
    <property type="entry name" value="CAP"/>
    <property type="match status" value="1"/>
</dbReference>
<protein>
    <submittedName>
        <fullName evidence="3">Uncharacterized conserved protein YkwD, contains CAP (CSP/antigen 5/PR1) domain</fullName>
    </submittedName>
</protein>
<feature type="region of interest" description="Disordered" evidence="1">
    <location>
        <begin position="29"/>
        <end position="77"/>
    </location>
</feature>
<dbReference type="EMBL" id="FOJA01000001">
    <property type="protein sequence ID" value="SEW16261.1"/>
    <property type="molecule type" value="Genomic_DNA"/>
</dbReference>
<organism evidence="3 4">
    <name type="scientific">Halobacterium jilantaiense</name>
    <dbReference type="NCBI Taxonomy" id="355548"/>
    <lineage>
        <taxon>Archaea</taxon>
        <taxon>Methanobacteriati</taxon>
        <taxon>Methanobacteriota</taxon>
        <taxon>Stenosarchaea group</taxon>
        <taxon>Halobacteria</taxon>
        <taxon>Halobacteriales</taxon>
        <taxon>Halobacteriaceae</taxon>
        <taxon>Halobacterium</taxon>
    </lineage>
</organism>
<dbReference type="PANTHER" id="PTHR31157:SF1">
    <property type="entry name" value="SCP DOMAIN-CONTAINING PROTEIN"/>
    <property type="match status" value="1"/>
</dbReference>
<feature type="compositionally biased region" description="Low complexity" evidence="1">
    <location>
        <begin position="37"/>
        <end position="59"/>
    </location>
</feature>
<sequence>MNRRMFVVVLVAVLVGGAAGALLGVGGQQTPDDPNSAGATPASTTAGTATTTGGTATTTLDDGINRSEYHPEDPGTRNLTIRNYRFVPSDNETWNATVNTSRIESLVFQKINEVRAEHDLHQWQPSYRLGSNVRAHSQWMVENRNISHVNGDGQHSWERWAEMEPSICVNDFGENLVVVQLRGYHSNANPYMNSNQSIANESIKLWKNSQSHRELMLSDENYEYMGVGATVRQYNNSQAWVFIGMNVCGPKSQDPDAPFENSTSE</sequence>
<reference evidence="3 4" key="1">
    <citation type="submission" date="2016-10" db="EMBL/GenBank/DDBJ databases">
        <authorList>
            <person name="de Groot N.N."/>
        </authorList>
    </citation>
    <scope>NUCLEOTIDE SEQUENCE [LARGE SCALE GENOMIC DNA]</scope>
    <source>
        <strain evidence="3 4">CGMCC 1.5337</strain>
    </source>
</reference>
<dbReference type="Pfam" id="PF00188">
    <property type="entry name" value="CAP"/>
    <property type="match status" value="1"/>
</dbReference>
<feature type="domain" description="SCP" evidence="2">
    <location>
        <begin position="109"/>
        <end position="241"/>
    </location>
</feature>
<dbReference type="AlphaFoldDB" id="A0A1I0PPT2"/>
<name>A0A1I0PPT2_9EURY</name>